<dbReference type="InterPro" id="IPR016286">
    <property type="entry name" value="FUC_metazoa-typ"/>
</dbReference>
<evidence type="ECO:0000313" key="9">
    <source>
        <dbReference type="EMBL" id="HIS93917.1"/>
    </source>
</evidence>
<dbReference type="PIRSF" id="PIRSF001092">
    <property type="entry name" value="Alpha-L-fucosidase"/>
    <property type="match status" value="1"/>
</dbReference>
<dbReference type="GO" id="GO:0016139">
    <property type="term" value="P:glycoside catabolic process"/>
    <property type="evidence" value="ECO:0007669"/>
    <property type="project" value="TreeGrafter"/>
</dbReference>
<comment type="function">
    <text evidence="1">Alpha-L-fucosidase is responsible for hydrolyzing the alpha-1,6-linked fucose joined to the reducing-end N-acetylglucosamine of the carbohydrate moieties of glycoproteins.</text>
</comment>
<comment type="caution">
    <text evidence="9">The sequence shown here is derived from an EMBL/GenBank/DDBJ whole genome shotgun (WGS) entry which is preliminary data.</text>
</comment>
<feature type="site" description="May be important for catalysis" evidence="7">
    <location>
        <position position="293"/>
    </location>
</feature>
<dbReference type="Proteomes" id="UP000824140">
    <property type="component" value="Unassembled WGS sequence"/>
</dbReference>
<dbReference type="InterPro" id="IPR017853">
    <property type="entry name" value="GH"/>
</dbReference>
<proteinExistence type="inferred from homology"/>
<dbReference type="GO" id="GO:0005764">
    <property type="term" value="C:lysosome"/>
    <property type="evidence" value="ECO:0007669"/>
    <property type="project" value="TreeGrafter"/>
</dbReference>
<dbReference type="AlphaFoldDB" id="A0A9D1G2S1"/>
<evidence type="ECO:0000313" key="10">
    <source>
        <dbReference type="Proteomes" id="UP000824140"/>
    </source>
</evidence>
<sequence>MAKEKPRGDVINHSEEADYVAPTDPLLRSRLKWFQDQKLAFMVHWGGYSQWGICESWPLSDEDASWSRREVDWERNPARFRRQYFDLNKTFNPVRFQPEAWARFARDAGFRYLIFTTKHHDGFCMFDTQQTDYKVTAPDCPFHTHPYADITRHLFDAFRAQGLGIAAYFSKPDWHCPWYWAAGRELPVGHWRNPTYDVRECPDLWEAFVRFTHAQMMELVEGYGRLEILWLDGGQVRPQNGQDIRLGELAARARAVQPWLLFADRTVGGPYENYITPEQTVPDQPLGVPWESCITIGTSFSYRYDDAYKSPRQLVHLLVDIVCKGGNLALNLGGMPDGRLPEPGMRAALGMGEWLRENGEAIYGTRVCAPYREGRFGFTRRGNCRYAVYCLPEGEILPGALTVPMRAQSVRLVANGQALASEAADGGTRVTLPDGIAGSAPLALALCMGEGEI</sequence>
<accession>A0A9D1G2S1</accession>
<evidence type="ECO:0000256" key="1">
    <source>
        <dbReference type="ARBA" id="ARBA00004071"/>
    </source>
</evidence>
<evidence type="ECO:0000256" key="2">
    <source>
        <dbReference type="ARBA" id="ARBA00007951"/>
    </source>
</evidence>
<feature type="domain" description="Glycoside hydrolase family 29 N-terminal" evidence="8">
    <location>
        <begin position="14"/>
        <end position="360"/>
    </location>
</feature>
<evidence type="ECO:0000259" key="8">
    <source>
        <dbReference type="Pfam" id="PF01120"/>
    </source>
</evidence>
<dbReference type="GO" id="GO:0004560">
    <property type="term" value="F:alpha-L-fucosidase activity"/>
    <property type="evidence" value="ECO:0007669"/>
    <property type="project" value="InterPro"/>
</dbReference>
<dbReference type="EC" id="3.2.1.51" evidence="3"/>
<evidence type="ECO:0000256" key="7">
    <source>
        <dbReference type="PIRSR" id="PIRSR001092-1"/>
    </source>
</evidence>
<organism evidence="9 10">
    <name type="scientific">Candidatus Alectryocaccomicrobium excrementavium</name>
    <dbReference type="NCBI Taxonomy" id="2840668"/>
    <lineage>
        <taxon>Bacteria</taxon>
        <taxon>Bacillati</taxon>
        <taxon>Bacillota</taxon>
        <taxon>Clostridia</taxon>
        <taxon>Candidatus Alectryocaccomicrobium</taxon>
    </lineage>
</organism>
<dbReference type="PRINTS" id="PR00741">
    <property type="entry name" value="GLHYDRLASE29"/>
</dbReference>
<keyword evidence="6" id="KW-0326">Glycosidase</keyword>
<dbReference type="SMART" id="SM00812">
    <property type="entry name" value="Alpha_L_fucos"/>
    <property type="match status" value="1"/>
</dbReference>
<name>A0A9D1G2S1_9FIRM</name>
<dbReference type="SUPFAM" id="SSF51445">
    <property type="entry name" value="(Trans)glycosidases"/>
    <property type="match status" value="1"/>
</dbReference>
<evidence type="ECO:0000256" key="3">
    <source>
        <dbReference type="ARBA" id="ARBA00012662"/>
    </source>
</evidence>
<dbReference type="PANTHER" id="PTHR10030">
    <property type="entry name" value="ALPHA-L-FUCOSIDASE"/>
    <property type="match status" value="1"/>
</dbReference>
<dbReference type="InterPro" id="IPR000933">
    <property type="entry name" value="Glyco_hydro_29"/>
</dbReference>
<dbReference type="PANTHER" id="PTHR10030:SF37">
    <property type="entry name" value="ALPHA-L-FUCOSIDASE-RELATED"/>
    <property type="match status" value="1"/>
</dbReference>
<evidence type="ECO:0000256" key="5">
    <source>
        <dbReference type="ARBA" id="ARBA00022801"/>
    </source>
</evidence>
<gene>
    <name evidence="9" type="ORF">IAA84_12955</name>
</gene>
<dbReference type="Gene3D" id="3.20.20.80">
    <property type="entry name" value="Glycosidases"/>
    <property type="match status" value="1"/>
</dbReference>
<reference evidence="9" key="1">
    <citation type="submission" date="2020-10" db="EMBL/GenBank/DDBJ databases">
        <authorList>
            <person name="Gilroy R."/>
        </authorList>
    </citation>
    <scope>NUCLEOTIDE SEQUENCE</scope>
    <source>
        <strain evidence="9">13766</strain>
    </source>
</reference>
<dbReference type="Pfam" id="PF01120">
    <property type="entry name" value="Alpha_L_fucos"/>
    <property type="match status" value="1"/>
</dbReference>
<keyword evidence="5" id="KW-0378">Hydrolase</keyword>
<dbReference type="InterPro" id="IPR057739">
    <property type="entry name" value="Glyco_hydro_29_N"/>
</dbReference>
<keyword evidence="4" id="KW-0732">Signal</keyword>
<evidence type="ECO:0000256" key="6">
    <source>
        <dbReference type="ARBA" id="ARBA00023295"/>
    </source>
</evidence>
<evidence type="ECO:0000256" key="4">
    <source>
        <dbReference type="ARBA" id="ARBA00022729"/>
    </source>
</evidence>
<comment type="similarity">
    <text evidence="2">Belongs to the glycosyl hydrolase 29 family.</text>
</comment>
<reference evidence="9" key="2">
    <citation type="journal article" date="2021" name="PeerJ">
        <title>Extensive microbial diversity within the chicken gut microbiome revealed by metagenomics and culture.</title>
        <authorList>
            <person name="Gilroy R."/>
            <person name="Ravi A."/>
            <person name="Getino M."/>
            <person name="Pursley I."/>
            <person name="Horton D.L."/>
            <person name="Alikhan N.F."/>
            <person name="Baker D."/>
            <person name="Gharbi K."/>
            <person name="Hall N."/>
            <person name="Watson M."/>
            <person name="Adriaenssens E.M."/>
            <person name="Foster-Nyarko E."/>
            <person name="Jarju S."/>
            <person name="Secka A."/>
            <person name="Antonio M."/>
            <person name="Oren A."/>
            <person name="Chaudhuri R.R."/>
            <person name="La Ragione R."/>
            <person name="Hildebrand F."/>
            <person name="Pallen M.J."/>
        </authorList>
    </citation>
    <scope>NUCLEOTIDE SEQUENCE</scope>
    <source>
        <strain evidence="9">13766</strain>
    </source>
</reference>
<dbReference type="EMBL" id="DVJN01000247">
    <property type="protein sequence ID" value="HIS93917.1"/>
    <property type="molecule type" value="Genomic_DNA"/>
</dbReference>
<dbReference type="GO" id="GO:0006004">
    <property type="term" value="P:fucose metabolic process"/>
    <property type="evidence" value="ECO:0007669"/>
    <property type="project" value="InterPro"/>
</dbReference>
<protein>
    <recommendedName>
        <fullName evidence="3">alpha-L-fucosidase</fullName>
        <ecNumber evidence="3">3.2.1.51</ecNumber>
    </recommendedName>
</protein>